<dbReference type="EMBL" id="CP011310">
    <property type="protein sequence ID" value="AKQ41423.1"/>
    <property type="molecule type" value="Genomic_DNA"/>
</dbReference>
<dbReference type="PANTHER" id="PTHR38480:SF1">
    <property type="entry name" value="SLR0254 PROTEIN"/>
    <property type="match status" value="1"/>
</dbReference>
<dbReference type="Pfam" id="PF06271">
    <property type="entry name" value="RDD"/>
    <property type="match status" value="1"/>
</dbReference>
<dbReference type="KEGG" id="ery:CP97_04340"/>
<evidence type="ECO:0000256" key="2">
    <source>
        <dbReference type="ARBA" id="ARBA00022692"/>
    </source>
</evidence>
<evidence type="ECO:0000256" key="4">
    <source>
        <dbReference type="ARBA" id="ARBA00023136"/>
    </source>
</evidence>
<evidence type="ECO:0000313" key="8">
    <source>
        <dbReference type="Proteomes" id="UP000059113"/>
    </source>
</evidence>
<evidence type="ECO:0000259" key="6">
    <source>
        <dbReference type="Pfam" id="PF06271"/>
    </source>
</evidence>
<sequence>MSGQLAALRRDPDKRDRMLVTPEGLALPLTVGSRGARAAALLLDLIIITIGVIVFFMALAGVGIGLFQLETGFIANPVLELVIVLVVLLLFLARYGYFLWFELGPRAATPGKRLLGLRVAARDGGRLTAEMVIARNLVRDVEVFLPLFFLLGGMHEAGISGAAAGLWLAVFVLFPFCNRDALRAGDLVAGTWVVEAKSAKLKEAMSLAPDRSTEYRFGEAELSVYGEHELQVLERVLRQDQTTALRDVAEAIATKIGWQIGRGDEREFLEAFYAALRGHLESGMRFGRRKRNKHS</sequence>
<dbReference type="Proteomes" id="UP000059113">
    <property type="component" value="Chromosome"/>
</dbReference>
<dbReference type="STRING" id="1648404.CP97_04340"/>
<evidence type="ECO:0000256" key="3">
    <source>
        <dbReference type="ARBA" id="ARBA00022989"/>
    </source>
</evidence>
<keyword evidence="8" id="KW-1185">Reference proteome</keyword>
<comment type="subcellular location">
    <subcellularLocation>
        <location evidence="1">Membrane</location>
        <topology evidence="1">Multi-pass membrane protein</topology>
    </subcellularLocation>
</comment>
<proteinExistence type="predicted"/>
<evidence type="ECO:0000256" key="1">
    <source>
        <dbReference type="ARBA" id="ARBA00004141"/>
    </source>
</evidence>
<dbReference type="InterPro" id="IPR010432">
    <property type="entry name" value="RDD"/>
</dbReference>
<dbReference type="OrthoDB" id="9787732at2"/>
<protein>
    <submittedName>
        <fullName evidence="7">RDD family protein</fullName>
    </submittedName>
</protein>
<feature type="transmembrane region" description="Helical" evidence="5">
    <location>
        <begin position="157"/>
        <end position="177"/>
    </location>
</feature>
<organism evidence="7 8">
    <name type="scientific">Aurantiacibacter atlanticus</name>
    <dbReference type="NCBI Taxonomy" id="1648404"/>
    <lineage>
        <taxon>Bacteria</taxon>
        <taxon>Pseudomonadati</taxon>
        <taxon>Pseudomonadota</taxon>
        <taxon>Alphaproteobacteria</taxon>
        <taxon>Sphingomonadales</taxon>
        <taxon>Erythrobacteraceae</taxon>
        <taxon>Aurantiacibacter</taxon>
    </lineage>
</organism>
<evidence type="ECO:0000256" key="5">
    <source>
        <dbReference type="SAM" id="Phobius"/>
    </source>
</evidence>
<evidence type="ECO:0000313" key="7">
    <source>
        <dbReference type="EMBL" id="AKQ41423.1"/>
    </source>
</evidence>
<dbReference type="GO" id="GO:0016020">
    <property type="term" value="C:membrane"/>
    <property type="evidence" value="ECO:0007669"/>
    <property type="project" value="UniProtKB-SubCell"/>
</dbReference>
<dbReference type="PANTHER" id="PTHR38480">
    <property type="entry name" value="SLR0254 PROTEIN"/>
    <property type="match status" value="1"/>
</dbReference>
<keyword evidence="4 5" id="KW-0472">Membrane</keyword>
<dbReference type="AlphaFoldDB" id="A0A0H4VWH2"/>
<feature type="transmembrane region" description="Helical" evidence="5">
    <location>
        <begin position="38"/>
        <end position="66"/>
    </location>
</feature>
<feature type="domain" description="RDD" evidence="6">
    <location>
        <begin position="33"/>
        <end position="188"/>
    </location>
</feature>
<accession>A0A0H4VWH2</accession>
<dbReference type="PATRIC" id="fig|1648404.4.peg.910"/>
<keyword evidence="3 5" id="KW-1133">Transmembrane helix</keyword>
<dbReference type="RefSeq" id="WP_048884943.1">
    <property type="nucleotide sequence ID" value="NZ_CP011310.1"/>
</dbReference>
<reference evidence="8" key="2">
    <citation type="submission" date="2015-04" db="EMBL/GenBank/DDBJ databases">
        <title>The complete genome sequence of Erythrobacter sp. s21-N3.</title>
        <authorList>
            <person name="Zhuang L."/>
            <person name="Liu Y."/>
            <person name="Shao Z."/>
        </authorList>
    </citation>
    <scope>NUCLEOTIDE SEQUENCE [LARGE SCALE GENOMIC DNA]</scope>
    <source>
        <strain evidence="8">s21-N3</strain>
    </source>
</reference>
<name>A0A0H4VWH2_9SPHN</name>
<reference evidence="7 8" key="1">
    <citation type="journal article" date="2015" name="Int. J. Syst. Evol. Microbiol.">
        <title>Erythrobacter atlanticus sp. nov., a bacterium from ocean sediment able to degrade polycyclic aromatic hydrocarbons.</title>
        <authorList>
            <person name="Zhuang L."/>
            <person name="Liu Y."/>
            <person name="Wang L."/>
            <person name="Wang W."/>
            <person name="Shao Z."/>
        </authorList>
    </citation>
    <scope>NUCLEOTIDE SEQUENCE [LARGE SCALE GENOMIC DNA]</scope>
    <source>
        <strain evidence="8">s21-N3</strain>
    </source>
</reference>
<keyword evidence="2 5" id="KW-0812">Transmembrane</keyword>
<gene>
    <name evidence="7" type="ORF">CP97_04340</name>
</gene>
<feature type="transmembrane region" description="Helical" evidence="5">
    <location>
        <begin position="78"/>
        <end position="97"/>
    </location>
</feature>